<proteinExistence type="predicted"/>
<dbReference type="Proteomes" id="UP000552038">
    <property type="component" value="Unassembled WGS sequence"/>
</dbReference>
<dbReference type="Pfam" id="PF04018">
    <property type="entry name" value="VCA0040-like"/>
    <property type="match status" value="1"/>
</dbReference>
<accession>A0AAP6ZZ75</accession>
<keyword evidence="1" id="KW-1133">Transmembrane helix</keyword>
<keyword evidence="1" id="KW-0812">Transmembrane</keyword>
<reference evidence="2 3" key="1">
    <citation type="submission" date="2020-05" db="EMBL/GenBank/DDBJ databases">
        <title>Whole genome sequencing and identification of novel metabolites from Paenibacillus alvei strain JR949.</title>
        <authorList>
            <person name="Rajendhran J."/>
            <person name="Sree Pranav P."/>
            <person name="Mahalakshmi B."/>
            <person name="Karthikeyan R."/>
        </authorList>
    </citation>
    <scope>NUCLEOTIDE SEQUENCE [LARGE SCALE GENOMIC DNA]</scope>
    <source>
        <strain evidence="2 3">JR949</strain>
    </source>
</reference>
<feature type="transmembrane region" description="Helical" evidence="1">
    <location>
        <begin position="262"/>
        <end position="281"/>
    </location>
</feature>
<feature type="transmembrane region" description="Helical" evidence="1">
    <location>
        <begin position="158"/>
        <end position="178"/>
    </location>
</feature>
<dbReference type="AlphaFoldDB" id="A0AAP6ZZ75"/>
<organism evidence="2 3">
    <name type="scientific">Paenibacillus alvei</name>
    <name type="common">Bacillus alvei</name>
    <dbReference type="NCBI Taxonomy" id="44250"/>
    <lineage>
        <taxon>Bacteria</taxon>
        <taxon>Bacillati</taxon>
        <taxon>Bacillota</taxon>
        <taxon>Bacilli</taxon>
        <taxon>Bacillales</taxon>
        <taxon>Paenibacillaceae</taxon>
        <taxon>Paenibacillus</taxon>
    </lineage>
</organism>
<feature type="transmembrane region" description="Helical" evidence="1">
    <location>
        <begin position="70"/>
        <end position="93"/>
    </location>
</feature>
<dbReference type="EMBL" id="JABFOR010000028">
    <property type="protein sequence ID" value="NOJ72648.1"/>
    <property type="molecule type" value="Genomic_DNA"/>
</dbReference>
<protein>
    <submittedName>
        <fullName evidence="2">DUF368 domain-containing protein</fullName>
    </submittedName>
</protein>
<sequence length="287" mass="30901">MYNGVISNYRKGDRYVFEWKNIIRGILIGASDLIPGVSGGTIAVVLGFYEKLIASISGFFSREWKKHLGFLIPLGIGVGSAILLLSKVMKWLLAEHPQPTFFFFLGLIVGILPFLWREADGSRSFKPIHYILLLIAAVAVAGTAFFKPDDHNTIIELTASSGIFLFFAGWLGSMAMILPGVSGSFVLLLLGAYPTAIHALSTLNLPLIAIIGAGVMVGFVVSTKFIRFLLAKFPSIMYAIIIGMVVGSLVVVYPGLNGSLGALAVSVITMILGFIAAYVLGKQQLQQ</sequence>
<comment type="caution">
    <text evidence="2">The sequence shown here is derived from an EMBL/GenBank/DDBJ whole genome shotgun (WGS) entry which is preliminary data.</text>
</comment>
<feature type="transmembrane region" description="Helical" evidence="1">
    <location>
        <begin position="207"/>
        <end position="229"/>
    </location>
</feature>
<keyword evidence="1" id="KW-0472">Membrane</keyword>
<name>A0AAP6ZZ75_PAEAL</name>
<gene>
    <name evidence="2" type="ORF">HMI46_19060</name>
</gene>
<feature type="transmembrane region" description="Helical" evidence="1">
    <location>
        <begin position="22"/>
        <end position="49"/>
    </location>
</feature>
<evidence type="ECO:0000313" key="2">
    <source>
        <dbReference type="EMBL" id="NOJ72648.1"/>
    </source>
</evidence>
<dbReference type="PANTHER" id="PTHR37308:SF1">
    <property type="entry name" value="POLYPRENYL-PHOSPHATE TRANSPORTER"/>
    <property type="match status" value="1"/>
</dbReference>
<dbReference type="RefSeq" id="WP_171418178.1">
    <property type="nucleotide sequence ID" value="NZ_JABFOR010000028.1"/>
</dbReference>
<evidence type="ECO:0000313" key="3">
    <source>
        <dbReference type="Proteomes" id="UP000552038"/>
    </source>
</evidence>
<dbReference type="PANTHER" id="PTHR37308">
    <property type="entry name" value="INTEGRAL MEMBRANE PROTEIN"/>
    <property type="match status" value="1"/>
</dbReference>
<feature type="transmembrane region" description="Helical" evidence="1">
    <location>
        <begin position="128"/>
        <end position="146"/>
    </location>
</feature>
<dbReference type="InterPro" id="IPR007163">
    <property type="entry name" value="VCA0040-like"/>
</dbReference>
<feature type="transmembrane region" description="Helical" evidence="1">
    <location>
        <begin position="236"/>
        <end position="256"/>
    </location>
</feature>
<feature type="transmembrane region" description="Helical" evidence="1">
    <location>
        <begin position="99"/>
        <end position="116"/>
    </location>
</feature>
<evidence type="ECO:0000256" key="1">
    <source>
        <dbReference type="SAM" id="Phobius"/>
    </source>
</evidence>